<keyword evidence="5 13" id="KW-0808">Transferase</keyword>
<keyword evidence="4" id="KW-0597">Phosphoprotein</keyword>
<dbReference type="EMBL" id="JABRWO010000007">
    <property type="protein sequence ID" value="MBA2115649.1"/>
    <property type="molecule type" value="Genomic_DNA"/>
</dbReference>
<dbReference type="SMART" id="SM00304">
    <property type="entry name" value="HAMP"/>
    <property type="match status" value="1"/>
</dbReference>
<evidence type="ECO:0000256" key="6">
    <source>
        <dbReference type="ARBA" id="ARBA00022741"/>
    </source>
</evidence>
<dbReference type="InterPro" id="IPR003594">
    <property type="entry name" value="HATPase_dom"/>
</dbReference>
<dbReference type="InterPro" id="IPR004358">
    <property type="entry name" value="Sig_transdc_His_kin-like_C"/>
</dbReference>
<accession>A0A7V8V636</accession>
<evidence type="ECO:0000256" key="2">
    <source>
        <dbReference type="ARBA" id="ARBA00004370"/>
    </source>
</evidence>
<dbReference type="Pfam" id="PF00672">
    <property type="entry name" value="HAMP"/>
    <property type="match status" value="1"/>
</dbReference>
<dbReference type="CDD" id="cd06225">
    <property type="entry name" value="HAMP"/>
    <property type="match status" value="1"/>
</dbReference>
<feature type="domain" description="Histidine kinase" evidence="11">
    <location>
        <begin position="246"/>
        <end position="467"/>
    </location>
</feature>
<dbReference type="GO" id="GO:0005524">
    <property type="term" value="F:ATP binding"/>
    <property type="evidence" value="ECO:0007669"/>
    <property type="project" value="UniProtKB-KW"/>
</dbReference>
<dbReference type="PROSITE" id="PS50885">
    <property type="entry name" value="HAMP"/>
    <property type="match status" value="1"/>
</dbReference>
<evidence type="ECO:0000256" key="5">
    <source>
        <dbReference type="ARBA" id="ARBA00022679"/>
    </source>
</evidence>
<keyword evidence="9" id="KW-0175">Coiled coil</keyword>
<comment type="caution">
    <text evidence="13">The sequence shown here is derived from an EMBL/GenBank/DDBJ whole genome shotgun (WGS) entry which is preliminary data.</text>
</comment>
<keyword evidence="14" id="KW-1185">Reference proteome</keyword>
<dbReference type="PANTHER" id="PTHR44936">
    <property type="entry name" value="SENSOR PROTEIN CREC"/>
    <property type="match status" value="1"/>
</dbReference>
<reference evidence="13 14" key="1">
    <citation type="submission" date="2020-05" db="EMBL/GenBank/DDBJ databases">
        <title>Bremerella alba sp. nov., a novel planctomycete isolated from the surface of the macroalga Fucus spiralis.</title>
        <authorList>
            <person name="Godinho O."/>
            <person name="Botelho R."/>
            <person name="Albuquerque L."/>
            <person name="Wiegand S."/>
            <person name="Da Costa M.S."/>
            <person name="Lobo-Da-Cunha A."/>
            <person name="Jogler C."/>
            <person name="Lage O.M."/>
        </authorList>
    </citation>
    <scope>NUCLEOTIDE SEQUENCE [LARGE SCALE GENOMIC DNA]</scope>
    <source>
        <strain evidence="13 14">FF15</strain>
    </source>
</reference>
<dbReference type="PANTHER" id="PTHR44936:SF10">
    <property type="entry name" value="SENSOR PROTEIN RSTB"/>
    <property type="match status" value="1"/>
</dbReference>
<dbReference type="GO" id="GO:0000155">
    <property type="term" value="F:phosphorelay sensor kinase activity"/>
    <property type="evidence" value="ECO:0007669"/>
    <property type="project" value="InterPro"/>
</dbReference>
<dbReference type="SMART" id="SM00387">
    <property type="entry name" value="HATPase_c"/>
    <property type="match status" value="1"/>
</dbReference>
<feature type="transmembrane region" description="Helical" evidence="10">
    <location>
        <begin position="154"/>
        <end position="177"/>
    </location>
</feature>
<dbReference type="InterPro" id="IPR003661">
    <property type="entry name" value="HisK_dim/P_dom"/>
</dbReference>
<dbReference type="InterPro" id="IPR050980">
    <property type="entry name" value="2C_sensor_his_kinase"/>
</dbReference>
<keyword evidence="10" id="KW-1133">Transmembrane helix</keyword>
<evidence type="ECO:0000259" key="12">
    <source>
        <dbReference type="PROSITE" id="PS50885"/>
    </source>
</evidence>
<protein>
    <recommendedName>
        <fullName evidence="3">histidine kinase</fullName>
        <ecNumber evidence="3">2.7.13.3</ecNumber>
    </recommendedName>
</protein>
<dbReference type="PROSITE" id="PS50109">
    <property type="entry name" value="HIS_KIN"/>
    <property type="match status" value="1"/>
</dbReference>
<name>A0A7V8V636_9BACT</name>
<dbReference type="Proteomes" id="UP000551616">
    <property type="component" value="Unassembled WGS sequence"/>
</dbReference>
<sequence>MRWPLIYQVTLPLTLWTLVTVFALSFLNLWYAQVETGEEIEARLAAINEQLTEVRFPLSQPVLEQIEGLTGTELAVTDNRGKLIRTTTEITTDELSSLLQDDNLGVVDLAEVINLAGVSYFHSTTTSRFSGSGDVTVHLLFPKANYDRRVAQSFWPLMLLGLVAVGPMLLVATVLAVRITRPIARLQKQVGTIAEGDFIELPPGKTNDELRDLSLAINQMSQQLQRYETKVRTMERAQVLGQIGAGFSHQIRNAMTGGQMALGLHRLDCSIPDCESLQVAQRQMAMVEHMVQSMLRLGRKQGLDRRTISISQLIDATVMMVEPQAHHHGVTIHQQIDFPSQATMHADMVLLQTCLMNLLLNGMEAVIGAHASHVSENKQAAESGGLAIEATPHDGEQSITIRVCDEGMGPPAEIADQLFEPLVTTKPEGTGLGLPVVREIVELHGGTIEWYRVEGKTCFQITLPRRVK</sequence>
<proteinExistence type="predicted"/>
<dbReference type="AlphaFoldDB" id="A0A7V8V636"/>
<keyword evidence="8" id="KW-0067">ATP-binding</keyword>
<feature type="coiled-coil region" evidence="9">
    <location>
        <begin position="210"/>
        <end position="237"/>
    </location>
</feature>
<dbReference type="Gene3D" id="6.10.340.10">
    <property type="match status" value="1"/>
</dbReference>
<keyword evidence="7 13" id="KW-0418">Kinase</keyword>
<dbReference type="SUPFAM" id="SSF55874">
    <property type="entry name" value="ATPase domain of HSP90 chaperone/DNA topoisomerase II/histidine kinase"/>
    <property type="match status" value="1"/>
</dbReference>
<evidence type="ECO:0000256" key="10">
    <source>
        <dbReference type="SAM" id="Phobius"/>
    </source>
</evidence>
<organism evidence="13 14">
    <name type="scientific">Bremerella alba</name>
    <dbReference type="NCBI Taxonomy" id="980252"/>
    <lineage>
        <taxon>Bacteria</taxon>
        <taxon>Pseudomonadati</taxon>
        <taxon>Planctomycetota</taxon>
        <taxon>Planctomycetia</taxon>
        <taxon>Pirellulales</taxon>
        <taxon>Pirellulaceae</taxon>
        <taxon>Bremerella</taxon>
    </lineage>
</organism>
<dbReference type="InterPro" id="IPR005467">
    <property type="entry name" value="His_kinase_dom"/>
</dbReference>
<evidence type="ECO:0000256" key="3">
    <source>
        <dbReference type="ARBA" id="ARBA00012438"/>
    </source>
</evidence>
<dbReference type="GO" id="GO:0005886">
    <property type="term" value="C:plasma membrane"/>
    <property type="evidence" value="ECO:0007669"/>
    <property type="project" value="UniProtKB-SubCell"/>
</dbReference>
<comment type="subcellular location">
    <subcellularLocation>
        <location evidence="2">Membrane</location>
    </subcellularLocation>
</comment>
<keyword evidence="10" id="KW-0812">Transmembrane</keyword>
<keyword evidence="6" id="KW-0547">Nucleotide-binding</keyword>
<feature type="domain" description="HAMP" evidence="12">
    <location>
        <begin position="177"/>
        <end position="229"/>
    </location>
</feature>
<gene>
    <name evidence="13" type="primary">sasA_7</name>
    <name evidence="13" type="ORF">HOV93_28330</name>
</gene>
<evidence type="ECO:0000256" key="8">
    <source>
        <dbReference type="ARBA" id="ARBA00022840"/>
    </source>
</evidence>
<evidence type="ECO:0000256" key="7">
    <source>
        <dbReference type="ARBA" id="ARBA00022777"/>
    </source>
</evidence>
<evidence type="ECO:0000259" key="11">
    <source>
        <dbReference type="PROSITE" id="PS50109"/>
    </source>
</evidence>
<dbReference type="PRINTS" id="PR00344">
    <property type="entry name" value="BCTRLSENSOR"/>
</dbReference>
<evidence type="ECO:0000256" key="1">
    <source>
        <dbReference type="ARBA" id="ARBA00000085"/>
    </source>
</evidence>
<dbReference type="RefSeq" id="WP_207397075.1">
    <property type="nucleotide sequence ID" value="NZ_JABRWO010000007.1"/>
</dbReference>
<dbReference type="Gene3D" id="3.30.565.10">
    <property type="entry name" value="Histidine kinase-like ATPase, C-terminal domain"/>
    <property type="match status" value="1"/>
</dbReference>
<evidence type="ECO:0000256" key="9">
    <source>
        <dbReference type="SAM" id="Coils"/>
    </source>
</evidence>
<dbReference type="SUPFAM" id="SSF158472">
    <property type="entry name" value="HAMP domain-like"/>
    <property type="match status" value="1"/>
</dbReference>
<keyword evidence="10" id="KW-0472">Membrane</keyword>
<dbReference type="SMART" id="SM00388">
    <property type="entry name" value="HisKA"/>
    <property type="match status" value="1"/>
</dbReference>
<evidence type="ECO:0000313" key="13">
    <source>
        <dbReference type="EMBL" id="MBA2115649.1"/>
    </source>
</evidence>
<evidence type="ECO:0000313" key="14">
    <source>
        <dbReference type="Proteomes" id="UP000551616"/>
    </source>
</evidence>
<dbReference type="InterPro" id="IPR036890">
    <property type="entry name" value="HATPase_C_sf"/>
</dbReference>
<dbReference type="Pfam" id="PF02518">
    <property type="entry name" value="HATPase_c"/>
    <property type="match status" value="1"/>
</dbReference>
<comment type="catalytic activity">
    <reaction evidence="1">
        <text>ATP + protein L-histidine = ADP + protein N-phospho-L-histidine.</text>
        <dbReference type="EC" id="2.7.13.3"/>
    </reaction>
</comment>
<dbReference type="InterPro" id="IPR003660">
    <property type="entry name" value="HAMP_dom"/>
</dbReference>
<feature type="transmembrane region" description="Helical" evidence="10">
    <location>
        <begin position="6"/>
        <end position="31"/>
    </location>
</feature>
<evidence type="ECO:0000256" key="4">
    <source>
        <dbReference type="ARBA" id="ARBA00022553"/>
    </source>
</evidence>
<dbReference type="EC" id="2.7.13.3" evidence="3"/>